<dbReference type="RefSeq" id="WP_063259568.1">
    <property type="nucleotide sequence ID" value="NZ_LJKE01000015.1"/>
</dbReference>
<organism evidence="1 2">
    <name type="scientific">Bacillus cereus</name>
    <dbReference type="NCBI Taxonomy" id="1396"/>
    <lineage>
        <taxon>Bacteria</taxon>
        <taxon>Bacillati</taxon>
        <taxon>Bacillota</taxon>
        <taxon>Bacilli</taxon>
        <taxon>Bacillales</taxon>
        <taxon>Bacillaceae</taxon>
        <taxon>Bacillus</taxon>
        <taxon>Bacillus cereus group</taxon>
    </lineage>
</organism>
<evidence type="ECO:0000313" key="2">
    <source>
        <dbReference type="Proteomes" id="UP000076482"/>
    </source>
</evidence>
<gene>
    <name evidence="1" type="ORF">B4088_0332</name>
</gene>
<name>A0A161R6N2_BACCE</name>
<comment type="caution">
    <text evidence="1">The sequence shown here is derived from an EMBL/GenBank/DDBJ whole genome shotgun (WGS) entry which is preliminary data.</text>
</comment>
<proteinExistence type="predicted"/>
<accession>A0A161R6N2</accession>
<dbReference type="AlphaFoldDB" id="A0A161R6N2"/>
<dbReference type="PATRIC" id="fig|1396.535.peg.4076"/>
<protein>
    <submittedName>
        <fullName evidence="1">Uncharacterized protein</fullName>
    </submittedName>
</protein>
<dbReference type="EMBL" id="LJKE01000015">
    <property type="protein sequence ID" value="KZD71871.1"/>
    <property type="molecule type" value="Genomic_DNA"/>
</dbReference>
<reference evidence="1 2" key="1">
    <citation type="submission" date="2015-09" db="EMBL/GenBank/DDBJ databases">
        <title>Bacillus cereus food isolates.</title>
        <authorList>
            <person name="Boekhorst J."/>
        </authorList>
    </citation>
    <scope>NUCLEOTIDE SEQUENCE [LARGE SCALE GENOMIC DNA]</scope>
    <source>
        <strain evidence="1 2">B4088</strain>
    </source>
</reference>
<sequence>MRLRVKEVQDGLESAIDRIGAKKYYRRYCMDVIGENNVVIGEVLGTAIRMKAVKQDVTLNDGSEFSAISGRVDGFYSVKDFLLEDELFLKGETRAYILEQIEFLEEYRTLGNRKKVLELTFEKMGAIIYAFDGEEWMNNLSEEEHERTWEEYDKLLLDNRWEYSDDFELFFKRRKTAFEAIMREIEEMDKFQAMLPDTLESLE</sequence>
<dbReference type="Proteomes" id="UP000076482">
    <property type="component" value="Unassembled WGS sequence"/>
</dbReference>
<evidence type="ECO:0000313" key="1">
    <source>
        <dbReference type="EMBL" id="KZD71871.1"/>
    </source>
</evidence>